<evidence type="ECO:0000256" key="13">
    <source>
        <dbReference type="SAM" id="MobiDB-lite"/>
    </source>
</evidence>
<keyword evidence="6" id="KW-0967">Endosome</keyword>
<organism evidence="15 16">
    <name type="scientific">Parthenolecanium corni</name>
    <dbReference type="NCBI Taxonomy" id="536013"/>
    <lineage>
        <taxon>Eukaryota</taxon>
        <taxon>Metazoa</taxon>
        <taxon>Ecdysozoa</taxon>
        <taxon>Arthropoda</taxon>
        <taxon>Hexapoda</taxon>
        <taxon>Insecta</taxon>
        <taxon>Pterygota</taxon>
        <taxon>Neoptera</taxon>
        <taxon>Paraneoptera</taxon>
        <taxon>Hemiptera</taxon>
        <taxon>Sternorrhyncha</taxon>
        <taxon>Coccoidea</taxon>
        <taxon>Coccidae</taxon>
        <taxon>Parthenolecanium</taxon>
    </lineage>
</organism>
<gene>
    <name evidence="15" type="ORF">V9T40_014699</name>
</gene>
<dbReference type="SMART" id="SM00291">
    <property type="entry name" value="ZnF_ZZ"/>
    <property type="match status" value="1"/>
</dbReference>
<dbReference type="SUPFAM" id="SSF57850">
    <property type="entry name" value="RING/U-box"/>
    <property type="match status" value="1"/>
</dbReference>
<dbReference type="Pfam" id="PF10220">
    <property type="entry name" value="Smg8_Smg9"/>
    <property type="match status" value="1"/>
</dbReference>
<evidence type="ECO:0000256" key="10">
    <source>
        <dbReference type="ARBA" id="ARBA00023228"/>
    </source>
</evidence>
<protein>
    <recommendedName>
        <fullName evidence="12">Nonsense-mediated mRNA decay factor SMG8</fullName>
    </recommendedName>
</protein>
<feature type="region of interest" description="Disordered" evidence="13">
    <location>
        <begin position="352"/>
        <end position="376"/>
    </location>
</feature>
<feature type="compositionally biased region" description="Polar residues" evidence="13">
    <location>
        <begin position="410"/>
        <end position="421"/>
    </location>
</feature>
<evidence type="ECO:0000256" key="3">
    <source>
        <dbReference type="ARBA" id="ARBA00006443"/>
    </source>
</evidence>
<feature type="region of interest" description="Disordered" evidence="13">
    <location>
        <begin position="1003"/>
        <end position="1146"/>
    </location>
</feature>
<dbReference type="PROSITE" id="PS50135">
    <property type="entry name" value="ZF_ZZ_2"/>
    <property type="match status" value="1"/>
</dbReference>
<dbReference type="Gene3D" id="3.30.60.90">
    <property type="match status" value="1"/>
</dbReference>
<dbReference type="InterPro" id="IPR008598">
    <property type="entry name" value="Di19_Zn-bd"/>
</dbReference>
<feature type="compositionally biased region" description="Low complexity" evidence="13">
    <location>
        <begin position="1104"/>
        <end position="1146"/>
    </location>
</feature>
<dbReference type="PANTHER" id="PTHR13091:SF0">
    <property type="entry name" value="NONSENSE-MEDIATED MRNA DECAY FACTOR SMG8"/>
    <property type="match status" value="1"/>
</dbReference>
<dbReference type="AlphaFoldDB" id="A0AAN9TFN4"/>
<dbReference type="InterPro" id="IPR013087">
    <property type="entry name" value="Znf_C2H2_type"/>
</dbReference>
<comment type="function">
    <text evidence="12">Involved in nonsense-mediated decay (NMD) of mRNAs containing premature stop codons.</text>
</comment>
<name>A0AAN9TFN4_9HEMI</name>
<keyword evidence="5" id="KW-0479">Metal-binding</keyword>
<comment type="similarity">
    <text evidence="3 12">Belongs to the SMG8 family.</text>
</comment>
<evidence type="ECO:0000256" key="4">
    <source>
        <dbReference type="ARBA" id="ARBA00010938"/>
    </source>
</evidence>
<comment type="subcellular location">
    <subcellularLocation>
        <location evidence="2">Late endosome</location>
    </subcellularLocation>
    <subcellularLocation>
        <location evidence="1">Lysosome</location>
    </subcellularLocation>
</comment>
<evidence type="ECO:0000256" key="7">
    <source>
        <dbReference type="ARBA" id="ARBA00022771"/>
    </source>
</evidence>
<evidence type="ECO:0000256" key="11">
    <source>
        <dbReference type="PROSITE-ProRule" id="PRU00228"/>
    </source>
</evidence>
<comment type="similarity">
    <text evidence="4">Belongs to the KCMF1 family.</text>
</comment>
<feature type="compositionally biased region" description="Low complexity" evidence="13">
    <location>
        <begin position="834"/>
        <end position="846"/>
    </location>
</feature>
<dbReference type="Pfam" id="PF05605">
    <property type="entry name" value="zf-Di19"/>
    <property type="match status" value="1"/>
</dbReference>
<sequence length="1208" mass="133110">MLLSKFLFPHDVPKEDKSLDSQTVVVSVFGKSSFLSHSCKAEIFDRIMGYSIFKKSMLEDPEINFDILGNIEGFHDKRDNIIYLHLLEHVFNVFLRDHIETAFAKGFDDNSGRHMSPNLFEIPNARVWFDGANKLFDFLVLSNDTEEATELLNLKSYLDVDQRFSEARCNKVFPLAVATYQENLPSHYTKKYHETKLEHALSVFGIHARGPQMDNYIQKLMKECDKYWKNGRQMCEVLSLTGNLCNLLQHKAPTGEAVSSESTENNNVADLPVMEHSSGVRYISACNCGRKQGPRDDPFTVRAANYDFYQLLGDECGCSHHDRIPFPVFQPSTKDFRAAQLFSKPKKIVGRKDNSNTLLPAKEDGHGTQHGPTQGLSVGFLSSHSVSVVSDVLIAGEQAELQPPEPIPDLNNQLIKPSEGSLTQNSEKIVIHVTDHSDSSKDKGLVRQPSTTEYLPGMLHSESPPGLLPQFPSWSLVCLGPSSLYSHNLGLQDQHHPGFLPGSSYLLPWDVTVRLENHVKERFWSSNENRNKNTNQRNRKKGTKEFSVKIFVGVEYECPCGHRFMCSSPEKILKATGSGLVRDNGSKVTNCDMPLYFPCPCRNSKPLIAQLMRIHVVTPKAPVNVTLNPRVQPAPTPCPIFVTGIQEPVRLSQSSYWILRVSCDSCLKGNFPGRRYKCLTCYDYDLCASCYEAGATTTRHTTEHPMQCILTRTDFELYYGGEALSTEQSQSFTCPFCGKMGFTETALQEHVNAEHPDSTVEVVCPICAALPGGDPNLVTEDFAGHLALEHRPTPRDLISFLDEPTGTRHNVRRIPHSTRGIGGSRPRRSNMHFSSAGGISSLSPSGRDAVDPIAELLSQLSVVRRSNTTQGSASAQLQQLQMQLQLERQQVRAARQQLERFPRRQVHATTATAATSGTTSTTVTSLSNHVLAVSNAGGGSATLKTSETAGNSNASAHTQPHSQLMLTKCMDTSLSEAELESLEIERADRSIFTQDALLNTLMAKDDDDDDDKYEAKQAVRERASPMQMPSQSPSQPSSSSAPQQAAQSAPPPQSSAVTQSSSAATSSASAHSSERPKNGQNEPQQPPQQHSVAASCAKQRAQQRTSPSAAERTTTTSSGTTTTTTVCGSSQQQQQMLQQQQQRTIAQQPPNRIEYVLSPRPHQSPTGGTISVREVLVGSNYAGSDTARRKPICTVDTLTQTTEPPASH</sequence>
<dbReference type="GO" id="GO:0000184">
    <property type="term" value="P:nuclear-transcribed mRNA catabolic process, nonsense-mediated decay"/>
    <property type="evidence" value="ECO:0007669"/>
    <property type="project" value="UniProtKB-UniRule"/>
</dbReference>
<evidence type="ECO:0000313" key="16">
    <source>
        <dbReference type="Proteomes" id="UP001367676"/>
    </source>
</evidence>
<evidence type="ECO:0000313" key="15">
    <source>
        <dbReference type="EMBL" id="KAK7571095.1"/>
    </source>
</evidence>
<dbReference type="InterPro" id="IPR000433">
    <property type="entry name" value="Znf_ZZ"/>
</dbReference>
<keyword evidence="7 11" id="KW-0863">Zinc-finger</keyword>
<keyword evidence="16" id="KW-1185">Reference proteome</keyword>
<evidence type="ECO:0000256" key="5">
    <source>
        <dbReference type="ARBA" id="ARBA00022723"/>
    </source>
</evidence>
<dbReference type="InterPro" id="IPR019354">
    <property type="entry name" value="SMG8-like"/>
</dbReference>
<dbReference type="GO" id="GO:0005764">
    <property type="term" value="C:lysosome"/>
    <property type="evidence" value="ECO:0007669"/>
    <property type="project" value="UniProtKB-SubCell"/>
</dbReference>
<dbReference type="EMBL" id="JBBCAQ010000041">
    <property type="protein sequence ID" value="KAK7571095.1"/>
    <property type="molecule type" value="Genomic_DNA"/>
</dbReference>
<dbReference type="PROSITE" id="PS01357">
    <property type="entry name" value="ZF_ZZ_1"/>
    <property type="match status" value="1"/>
</dbReference>
<feature type="region of interest" description="Disordered" evidence="13">
    <location>
        <begin position="400"/>
        <end position="421"/>
    </location>
</feature>
<dbReference type="GO" id="GO:0008270">
    <property type="term" value="F:zinc ion binding"/>
    <property type="evidence" value="ECO:0007669"/>
    <property type="project" value="UniProtKB-KW"/>
</dbReference>
<evidence type="ECO:0000256" key="1">
    <source>
        <dbReference type="ARBA" id="ARBA00004371"/>
    </source>
</evidence>
<accession>A0AAN9TFN4</accession>
<evidence type="ECO:0000259" key="14">
    <source>
        <dbReference type="PROSITE" id="PS50135"/>
    </source>
</evidence>
<feature type="region of interest" description="Disordered" evidence="13">
    <location>
        <begin position="807"/>
        <end position="846"/>
    </location>
</feature>
<feature type="compositionally biased region" description="Low complexity" evidence="13">
    <location>
        <begin position="1024"/>
        <end position="1071"/>
    </location>
</feature>
<keyword evidence="10" id="KW-0458">Lysosome</keyword>
<keyword evidence="9 12" id="KW-0866">Nonsense-mediated mRNA decay</keyword>
<comment type="caution">
    <text evidence="15">The sequence shown here is derived from an EMBL/GenBank/DDBJ whole genome shotgun (WGS) entry which is preliminary data.</text>
</comment>
<evidence type="ECO:0000256" key="12">
    <source>
        <dbReference type="RuleBase" id="RU367133"/>
    </source>
</evidence>
<feature type="region of interest" description="Disordered" evidence="13">
    <location>
        <begin position="942"/>
        <end position="962"/>
    </location>
</feature>
<dbReference type="InterPro" id="IPR043145">
    <property type="entry name" value="Znf_ZZ_sf"/>
</dbReference>
<feature type="compositionally biased region" description="Basic and acidic residues" evidence="13">
    <location>
        <begin position="1013"/>
        <end position="1023"/>
    </location>
</feature>
<evidence type="ECO:0000256" key="8">
    <source>
        <dbReference type="ARBA" id="ARBA00022833"/>
    </source>
</evidence>
<keyword evidence="8" id="KW-0862">Zinc</keyword>
<evidence type="ECO:0000256" key="2">
    <source>
        <dbReference type="ARBA" id="ARBA00004603"/>
    </source>
</evidence>
<evidence type="ECO:0000256" key="6">
    <source>
        <dbReference type="ARBA" id="ARBA00022753"/>
    </source>
</evidence>
<proteinExistence type="inferred from homology"/>
<dbReference type="CDD" id="cd02338">
    <property type="entry name" value="ZZ_PCMF_like"/>
    <property type="match status" value="1"/>
</dbReference>
<evidence type="ECO:0000256" key="9">
    <source>
        <dbReference type="ARBA" id="ARBA00023161"/>
    </source>
</evidence>
<dbReference type="PANTHER" id="PTHR13091">
    <property type="entry name" value="AMPLIFIED IN BREAST CANCER 2-RELATED"/>
    <property type="match status" value="1"/>
</dbReference>
<dbReference type="Proteomes" id="UP001367676">
    <property type="component" value="Unassembled WGS sequence"/>
</dbReference>
<dbReference type="SMART" id="SM00355">
    <property type="entry name" value="ZnF_C2H2"/>
    <property type="match status" value="1"/>
</dbReference>
<feature type="domain" description="ZZ-type" evidence="14">
    <location>
        <begin position="658"/>
        <end position="714"/>
    </location>
</feature>
<dbReference type="GO" id="GO:0005770">
    <property type="term" value="C:late endosome"/>
    <property type="evidence" value="ECO:0007669"/>
    <property type="project" value="UniProtKB-SubCell"/>
</dbReference>
<reference evidence="15 16" key="1">
    <citation type="submission" date="2024-03" db="EMBL/GenBank/DDBJ databases">
        <title>Adaptation during the transition from Ophiocordyceps entomopathogen to insect associate is accompanied by gene loss and intensified selection.</title>
        <authorList>
            <person name="Ward C.M."/>
            <person name="Onetto C.A."/>
            <person name="Borneman A.R."/>
        </authorList>
    </citation>
    <scope>NUCLEOTIDE SEQUENCE [LARGE SCALE GENOMIC DNA]</scope>
    <source>
        <strain evidence="15">AWRI1</strain>
        <tissue evidence="15">Single Adult Female</tissue>
    </source>
</reference>